<sequence length="217" mass="24128" precursor="true">MIKRVFKLTTVLLWLSAACSYADDTAEVQGSAASLLAQQLQDTQTLQAQFLQTISNDKGQVLQQASGKLIVKKPQQFYWLTEQPYEHLVVTDGESLWLYDIDLEQVNKESYSSNIDKAPALLLSGDIAAIQKNYQVSVLAKDGSSISFQLLPNASDSAFSQLAISFQQQKVTRMVLKDNFEQTTSISFSEVEINLPVADQQFKFTPPAGVEVIVNER</sequence>
<evidence type="ECO:0000313" key="11">
    <source>
        <dbReference type="EMBL" id="MCZ0864264.1"/>
    </source>
</evidence>
<accession>A0A9J6RJ35</accession>
<feature type="signal peptide" evidence="10">
    <location>
        <begin position="1"/>
        <end position="22"/>
    </location>
</feature>
<evidence type="ECO:0000256" key="8">
    <source>
        <dbReference type="ARBA" id="ARBA00022927"/>
    </source>
</evidence>
<dbReference type="GO" id="GO:0044874">
    <property type="term" value="P:lipoprotein localization to outer membrane"/>
    <property type="evidence" value="ECO:0007669"/>
    <property type="project" value="UniProtKB-UniRule"/>
</dbReference>
<dbReference type="HAMAP" id="MF_00240">
    <property type="entry name" value="LolA"/>
    <property type="match status" value="1"/>
</dbReference>
<comment type="caution">
    <text evidence="11">The sequence shown here is derived from an EMBL/GenBank/DDBJ whole genome shotgun (WGS) entry which is preliminary data.</text>
</comment>
<keyword evidence="5 10" id="KW-0813">Transport</keyword>
<protein>
    <recommendedName>
        <fullName evidence="4 10">Outer-membrane lipoprotein carrier protein</fullName>
    </recommendedName>
</protein>
<dbReference type="GO" id="GO:0042953">
    <property type="term" value="P:lipoprotein transport"/>
    <property type="evidence" value="ECO:0007669"/>
    <property type="project" value="InterPro"/>
</dbReference>
<dbReference type="SUPFAM" id="SSF89392">
    <property type="entry name" value="Prokaryotic lipoproteins and lipoprotein localization factors"/>
    <property type="match status" value="1"/>
</dbReference>
<dbReference type="RefSeq" id="WP_258330417.1">
    <property type="nucleotide sequence ID" value="NZ_JAPTGG010000002.1"/>
</dbReference>
<evidence type="ECO:0000256" key="6">
    <source>
        <dbReference type="ARBA" id="ARBA00022729"/>
    </source>
</evidence>
<comment type="similarity">
    <text evidence="2 10">Belongs to the LolA family.</text>
</comment>
<dbReference type="NCBIfam" id="TIGR00547">
    <property type="entry name" value="lolA"/>
    <property type="match status" value="1"/>
</dbReference>
<dbReference type="InterPro" id="IPR029046">
    <property type="entry name" value="LolA/LolB/LppX"/>
</dbReference>
<dbReference type="PANTHER" id="PTHR35869:SF1">
    <property type="entry name" value="OUTER-MEMBRANE LIPOPROTEIN CARRIER PROTEIN"/>
    <property type="match status" value="1"/>
</dbReference>
<keyword evidence="12" id="KW-1185">Reference proteome</keyword>
<dbReference type="Gene3D" id="2.50.20.10">
    <property type="entry name" value="Lipoprotein localisation LolA/LolB/LppX"/>
    <property type="match status" value="1"/>
</dbReference>
<comment type="subunit">
    <text evidence="3 10">Monomer.</text>
</comment>
<evidence type="ECO:0000313" key="12">
    <source>
        <dbReference type="Proteomes" id="UP001069090"/>
    </source>
</evidence>
<evidence type="ECO:0000256" key="5">
    <source>
        <dbReference type="ARBA" id="ARBA00022448"/>
    </source>
</evidence>
<gene>
    <name evidence="10 11" type="primary">lolA</name>
    <name evidence="11" type="ORF">O0V09_03570</name>
</gene>
<dbReference type="PANTHER" id="PTHR35869">
    <property type="entry name" value="OUTER-MEMBRANE LIPOPROTEIN CARRIER PROTEIN"/>
    <property type="match status" value="1"/>
</dbReference>
<dbReference type="InterPro" id="IPR004564">
    <property type="entry name" value="OM_lipoprot_carrier_LolA-like"/>
</dbReference>
<dbReference type="CDD" id="cd16325">
    <property type="entry name" value="LolA"/>
    <property type="match status" value="1"/>
</dbReference>
<keyword evidence="8 10" id="KW-0653">Protein transport</keyword>
<dbReference type="InterPro" id="IPR018323">
    <property type="entry name" value="OM_lipoprot_carrier_LolA_Pbac"/>
</dbReference>
<dbReference type="AlphaFoldDB" id="A0A9J6RJ35"/>
<keyword evidence="11" id="KW-0449">Lipoprotein</keyword>
<dbReference type="Pfam" id="PF03548">
    <property type="entry name" value="LolA"/>
    <property type="match status" value="1"/>
</dbReference>
<feature type="chain" id="PRO_5039966612" description="Outer-membrane lipoprotein carrier protein" evidence="10">
    <location>
        <begin position="23"/>
        <end position="217"/>
    </location>
</feature>
<dbReference type="PROSITE" id="PS51257">
    <property type="entry name" value="PROKAR_LIPOPROTEIN"/>
    <property type="match status" value="1"/>
</dbReference>
<dbReference type="EMBL" id="JAPTGG010000002">
    <property type="protein sequence ID" value="MCZ0864264.1"/>
    <property type="molecule type" value="Genomic_DNA"/>
</dbReference>
<evidence type="ECO:0000256" key="10">
    <source>
        <dbReference type="HAMAP-Rule" id="MF_00240"/>
    </source>
</evidence>
<evidence type="ECO:0000256" key="9">
    <source>
        <dbReference type="ARBA" id="ARBA00023186"/>
    </source>
</evidence>
<evidence type="ECO:0000256" key="7">
    <source>
        <dbReference type="ARBA" id="ARBA00022764"/>
    </source>
</evidence>
<comment type="subcellular location">
    <subcellularLocation>
        <location evidence="1 10">Periplasm</location>
    </subcellularLocation>
</comment>
<keyword evidence="7 10" id="KW-0574">Periplasm</keyword>
<reference evidence="11 12" key="1">
    <citation type="submission" date="2022-12" db="EMBL/GenBank/DDBJ databases">
        <title>Dasania phycosphaerae sp. nov., isolated from particulate material of the south coast of Korea.</title>
        <authorList>
            <person name="Jiang Y."/>
        </authorList>
    </citation>
    <scope>NUCLEOTIDE SEQUENCE [LARGE SCALE GENOMIC DNA]</scope>
    <source>
        <strain evidence="11 12">GY-19</strain>
    </source>
</reference>
<keyword evidence="6 10" id="KW-0732">Signal</keyword>
<name>A0A9J6RJ35_9GAMM</name>
<evidence type="ECO:0000256" key="4">
    <source>
        <dbReference type="ARBA" id="ARBA00014035"/>
    </source>
</evidence>
<dbReference type="GO" id="GO:0030288">
    <property type="term" value="C:outer membrane-bounded periplasmic space"/>
    <property type="evidence" value="ECO:0007669"/>
    <property type="project" value="TreeGrafter"/>
</dbReference>
<organism evidence="11 12">
    <name type="scientific">Dasania phycosphaerae</name>
    <dbReference type="NCBI Taxonomy" id="2950436"/>
    <lineage>
        <taxon>Bacteria</taxon>
        <taxon>Pseudomonadati</taxon>
        <taxon>Pseudomonadota</taxon>
        <taxon>Gammaproteobacteria</taxon>
        <taxon>Cellvibrionales</taxon>
        <taxon>Spongiibacteraceae</taxon>
        <taxon>Dasania</taxon>
    </lineage>
</organism>
<comment type="function">
    <text evidence="10">Participates in the translocation of lipoproteins from the inner membrane to the outer membrane. Only forms a complex with a lipoprotein if the residue after the N-terminal Cys is not an aspartate (The Asp acts as a targeting signal to indicate that the lipoprotein should stay in the inner membrane).</text>
</comment>
<evidence type="ECO:0000256" key="1">
    <source>
        <dbReference type="ARBA" id="ARBA00004418"/>
    </source>
</evidence>
<evidence type="ECO:0000256" key="3">
    <source>
        <dbReference type="ARBA" id="ARBA00011245"/>
    </source>
</evidence>
<dbReference type="Proteomes" id="UP001069090">
    <property type="component" value="Unassembled WGS sequence"/>
</dbReference>
<keyword evidence="9 10" id="KW-0143">Chaperone</keyword>
<proteinExistence type="inferred from homology"/>
<evidence type="ECO:0000256" key="2">
    <source>
        <dbReference type="ARBA" id="ARBA00007615"/>
    </source>
</evidence>